<protein>
    <recommendedName>
        <fullName evidence="5">Transmembrane protein</fullName>
    </recommendedName>
</protein>
<name>G0QP15_ICHMU</name>
<accession>G0QP15</accession>
<gene>
    <name evidence="3" type="ORF">IMG5_063000</name>
</gene>
<evidence type="ECO:0000256" key="2">
    <source>
        <dbReference type="SAM" id="Phobius"/>
    </source>
</evidence>
<sequence length="99" mass="12055">MQKKTVNMSGPIQTREQYFQEFKLDPEIRMQSRLLRLKHFGYFMAYAGWFTGVVLFIMYRLRSDDLDTLEKEAEERIQIQKKVRELQQKNKQSNNNLYQ</sequence>
<feature type="transmembrane region" description="Helical" evidence="2">
    <location>
        <begin position="40"/>
        <end position="59"/>
    </location>
</feature>
<dbReference type="OrthoDB" id="285016at2759"/>
<evidence type="ECO:0000256" key="1">
    <source>
        <dbReference type="SAM" id="Coils"/>
    </source>
</evidence>
<keyword evidence="2" id="KW-1133">Transmembrane helix</keyword>
<evidence type="ECO:0000313" key="4">
    <source>
        <dbReference type="Proteomes" id="UP000008983"/>
    </source>
</evidence>
<dbReference type="AlphaFoldDB" id="G0QP15"/>
<feature type="coiled-coil region" evidence="1">
    <location>
        <begin position="69"/>
        <end position="96"/>
    </location>
</feature>
<keyword evidence="2" id="KW-0812">Transmembrane</keyword>
<organism evidence="3 4">
    <name type="scientific">Ichthyophthirius multifiliis</name>
    <name type="common">White spot disease agent</name>
    <name type="synonym">Ich</name>
    <dbReference type="NCBI Taxonomy" id="5932"/>
    <lineage>
        <taxon>Eukaryota</taxon>
        <taxon>Sar</taxon>
        <taxon>Alveolata</taxon>
        <taxon>Ciliophora</taxon>
        <taxon>Intramacronucleata</taxon>
        <taxon>Oligohymenophorea</taxon>
        <taxon>Hymenostomatida</taxon>
        <taxon>Ophryoglenina</taxon>
        <taxon>Ichthyophthirius</taxon>
    </lineage>
</organism>
<dbReference type="eggNOG" id="ENOG502SYDV">
    <property type="taxonomic scope" value="Eukaryota"/>
</dbReference>
<evidence type="ECO:0000313" key="3">
    <source>
        <dbReference type="EMBL" id="EGR33045.1"/>
    </source>
</evidence>
<dbReference type="Proteomes" id="UP000008983">
    <property type="component" value="Unassembled WGS sequence"/>
</dbReference>
<dbReference type="InParanoid" id="G0QP15"/>
<dbReference type="RefSeq" id="XP_004037031.1">
    <property type="nucleotide sequence ID" value="XM_004036983.1"/>
</dbReference>
<dbReference type="OMA" id="YEYEFRL"/>
<evidence type="ECO:0008006" key="5">
    <source>
        <dbReference type="Google" id="ProtNLM"/>
    </source>
</evidence>
<keyword evidence="4" id="KW-1185">Reference proteome</keyword>
<proteinExistence type="predicted"/>
<reference evidence="3 4" key="1">
    <citation type="submission" date="2011-07" db="EMBL/GenBank/DDBJ databases">
        <authorList>
            <person name="Coyne R."/>
            <person name="Brami D."/>
            <person name="Johnson J."/>
            <person name="Hostetler J."/>
            <person name="Hannick L."/>
            <person name="Clark T."/>
            <person name="Cassidy-Hanley D."/>
            <person name="Inman J."/>
        </authorList>
    </citation>
    <scope>NUCLEOTIDE SEQUENCE [LARGE SCALE GENOMIC DNA]</scope>
    <source>
        <strain evidence="3 4">G5</strain>
    </source>
</reference>
<keyword evidence="1" id="KW-0175">Coiled coil</keyword>
<keyword evidence="2" id="KW-0472">Membrane</keyword>
<dbReference type="GeneID" id="14909219"/>
<dbReference type="EMBL" id="GL983517">
    <property type="protein sequence ID" value="EGR33045.1"/>
    <property type="molecule type" value="Genomic_DNA"/>
</dbReference>